<dbReference type="EMBL" id="CH476634">
    <property type="protein sequence ID" value="EDN93833.1"/>
    <property type="molecule type" value="Genomic_DNA"/>
</dbReference>
<organism evidence="2 3">
    <name type="scientific">Sclerotinia sclerotiorum (strain ATCC 18683 / 1980 / Ss-1)</name>
    <name type="common">White mold</name>
    <name type="synonym">Whetzelinia sclerotiorum</name>
    <dbReference type="NCBI Taxonomy" id="665079"/>
    <lineage>
        <taxon>Eukaryota</taxon>
        <taxon>Fungi</taxon>
        <taxon>Dikarya</taxon>
        <taxon>Ascomycota</taxon>
        <taxon>Pezizomycotina</taxon>
        <taxon>Leotiomycetes</taxon>
        <taxon>Helotiales</taxon>
        <taxon>Sclerotiniaceae</taxon>
        <taxon>Sclerotinia</taxon>
    </lineage>
</organism>
<dbReference type="Proteomes" id="UP000001312">
    <property type="component" value="Unassembled WGS sequence"/>
</dbReference>
<dbReference type="AlphaFoldDB" id="A7EWJ1"/>
<reference evidence="3" key="1">
    <citation type="journal article" date="2011" name="PLoS Genet.">
        <title>Genomic analysis of the necrotrophic fungal pathogens Sclerotinia sclerotiorum and Botrytis cinerea.</title>
        <authorList>
            <person name="Amselem J."/>
            <person name="Cuomo C.A."/>
            <person name="van Kan J.A."/>
            <person name="Viaud M."/>
            <person name="Benito E.P."/>
            <person name="Couloux A."/>
            <person name="Coutinho P.M."/>
            <person name="de Vries R.P."/>
            <person name="Dyer P.S."/>
            <person name="Fillinger S."/>
            <person name="Fournier E."/>
            <person name="Gout L."/>
            <person name="Hahn M."/>
            <person name="Kohn L."/>
            <person name="Lapalu N."/>
            <person name="Plummer K.M."/>
            <person name="Pradier J.M."/>
            <person name="Quevillon E."/>
            <person name="Sharon A."/>
            <person name="Simon A."/>
            <person name="ten Have A."/>
            <person name="Tudzynski B."/>
            <person name="Tudzynski P."/>
            <person name="Wincker P."/>
            <person name="Andrew M."/>
            <person name="Anthouard V."/>
            <person name="Beever R.E."/>
            <person name="Beffa R."/>
            <person name="Benoit I."/>
            <person name="Bouzid O."/>
            <person name="Brault B."/>
            <person name="Chen Z."/>
            <person name="Choquer M."/>
            <person name="Collemare J."/>
            <person name="Cotton P."/>
            <person name="Danchin E.G."/>
            <person name="Da Silva C."/>
            <person name="Gautier A."/>
            <person name="Giraud C."/>
            <person name="Giraud T."/>
            <person name="Gonzalez C."/>
            <person name="Grossetete S."/>
            <person name="Guldener U."/>
            <person name="Henrissat B."/>
            <person name="Howlett B.J."/>
            <person name="Kodira C."/>
            <person name="Kretschmer M."/>
            <person name="Lappartient A."/>
            <person name="Leroch M."/>
            <person name="Levis C."/>
            <person name="Mauceli E."/>
            <person name="Neuveglise C."/>
            <person name="Oeser B."/>
            <person name="Pearson M."/>
            <person name="Poulain J."/>
            <person name="Poussereau N."/>
            <person name="Quesneville H."/>
            <person name="Rascle C."/>
            <person name="Schumacher J."/>
            <person name="Segurens B."/>
            <person name="Sexton A."/>
            <person name="Silva E."/>
            <person name="Sirven C."/>
            <person name="Soanes D.M."/>
            <person name="Talbot N.J."/>
            <person name="Templeton M."/>
            <person name="Yandava C."/>
            <person name="Yarden O."/>
            <person name="Zeng Q."/>
            <person name="Rollins J.A."/>
            <person name="Lebrun M.H."/>
            <person name="Dickman M."/>
        </authorList>
    </citation>
    <scope>NUCLEOTIDE SEQUENCE [LARGE SCALE GENOMIC DNA]</scope>
    <source>
        <strain evidence="3">ATCC 18683 / 1980 / Ss-1</strain>
    </source>
</reference>
<keyword evidence="1" id="KW-0812">Transmembrane</keyword>
<evidence type="ECO:0000313" key="3">
    <source>
        <dbReference type="Proteomes" id="UP000001312"/>
    </source>
</evidence>
<keyword evidence="3" id="KW-1185">Reference proteome</keyword>
<keyword evidence="1" id="KW-1133">Transmembrane helix</keyword>
<sequence>MAWGVDGEEGGGSANGDRNAGWEGAWGLKERDSVGGFSLGREWGMRDIGIVVGCYTAVLVLFLGVAVV</sequence>
<accession>A7EWJ1</accession>
<dbReference type="KEGG" id="ssl:SS1G_09700"/>
<evidence type="ECO:0000313" key="2">
    <source>
        <dbReference type="EMBL" id="EDN93833.1"/>
    </source>
</evidence>
<keyword evidence="1" id="KW-0472">Membrane</keyword>
<feature type="transmembrane region" description="Helical" evidence="1">
    <location>
        <begin position="48"/>
        <end position="67"/>
    </location>
</feature>
<dbReference type="InParanoid" id="A7EWJ1"/>
<dbReference type="RefSeq" id="XP_001589067.1">
    <property type="nucleotide sequence ID" value="XM_001589017.1"/>
</dbReference>
<proteinExistence type="predicted"/>
<gene>
    <name evidence="2" type="ORF">SS1G_09700</name>
</gene>
<name>A7EWJ1_SCLS1</name>
<protein>
    <submittedName>
        <fullName evidence="2">Uncharacterized protein</fullName>
    </submittedName>
</protein>
<dbReference type="GeneID" id="5485436"/>
<evidence type="ECO:0000256" key="1">
    <source>
        <dbReference type="SAM" id="Phobius"/>
    </source>
</evidence>